<evidence type="ECO:0000313" key="3">
    <source>
        <dbReference type="Proteomes" id="UP000092993"/>
    </source>
</evidence>
<dbReference type="GO" id="GO:0006449">
    <property type="term" value="P:regulation of translational termination"/>
    <property type="evidence" value="ECO:0007669"/>
    <property type="project" value="TreeGrafter"/>
</dbReference>
<dbReference type="EMBL" id="LUGG01000014">
    <property type="protein sequence ID" value="OBZ70412.1"/>
    <property type="molecule type" value="Genomic_DNA"/>
</dbReference>
<dbReference type="Gene3D" id="2.60.120.620">
    <property type="entry name" value="q2cbj1_9rhob like domain"/>
    <property type="match status" value="1"/>
</dbReference>
<feature type="region of interest" description="Disordered" evidence="1">
    <location>
        <begin position="1"/>
        <end position="20"/>
    </location>
</feature>
<dbReference type="GO" id="GO:0005737">
    <property type="term" value="C:cytoplasm"/>
    <property type="evidence" value="ECO:0007669"/>
    <property type="project" value="TreeGrafter"/>
</dbReference>
<gene>
    <name evidence="2" type="ORF">A0H81_09860</name>
</gene>
<accession>A0A1C7M0H6</accession>
<protein>
    <submittedName>
        <fullName evidence="2">Uncharacterized protein</fullName>
    </submittedName>
</protein>
<evidence type="ECO:0000256" key="1">
    <source>
        <dbReference type="SAM" id="MobiDB-lite"/>
    </source>
</evidence>
<dbReference type="Proteomes" id="UP000092993">
    <property type="component" value="Unassembled WGS sequence"/>
</dbReference>
<organism evidence="2 3">
    <name type="scientific">Grifola frondosa</name>
    <name type="common">Maitake</name>
    <name type="synonym">Polyporus frondosus</name>
    <dbReference type="NCBI Taxonomy" id="5627"/>
    <lineage>
        <taxon>Eukaryota</taxon>
        <taxon>Fungi</taxon>
        <taxon>Dikarya</taxon>
        <taxon>Basidiomycota</taxon>
        <taxon>Agaricomycotina</taxon>
        <taxon>Agaricomycetes</taxon>
        <taxon>Polyporales</taxon>
        <taxon>Grifolaceae</taxon>
        <taxon>Grifola</taxon>
    </lineage>
</organism>
<dbReference type="InterPro" id="IPR051842">
    <property type="entry name" value="uS12_prolyl_hydroxylase"/>
</dbReference>
<dbReference type="PANTHER" id="PTHR12117:SF0">
    <property type="entry name" value="PROLYL 3-HYDROXYLASE OGFOD1"/>
    <property type="match status" value="1"/>
</dbReference>
<proteinExistence type="predicted"/>
<keyword evidence="3" id="KW-1185">Reference proteome</keyword>
<evidence type="ECO:0000313" key="2">
    <source>
        <dbReference type="EMBL" id="OBZ70412.1"/>
    </source>
</evidence>
<dbReference type="OrthoDB" id="430522at2759"/>
<dbReference type="GO" id="GO:0031543">
    <property type="term" value="F:peptidyl-proline dioxygenase activity"/>
    <property type="evidence" value="ECO:0007669"/>
    <property type="project" value="TreeGrafter"/>
</dbReference>
<dbReference type="AlphaFoldDB" id="A0A1C7M0H6"/>
<comment type="caution">
    <text evidence="2">The sequence shown here is derived from an EMBL/GenBank/DDBJ whole genome shotgun (WGS) entry which is preliminary data.</text>
</comment>
<feature type="compositionally biased region" description="Basic and acidic residues" evidence="1">
    <location>
        <begin position="1"/>
        <end position="10"/>
    </location>
</feature>
<dbReference type="PANTHER" id="PTHR12117">
    <property type="entry name" value="HISTONE ACETYLTRANSFERASE COMPLEX"/>
    <property type="match status" value="1"/>
</dbReference>
<sequence>MVRNSHERSPTPDGDAEPAVLLKRLKVSHTSDASTDPIPHFATDLFSPANIHRLHAEYDVSSPFKHALVEKLFQDDLLKRVKDEALAELNFTEKETDIYKVYQTGDLASLSFLTEAQIALLPTS</sequence>
<dbReference type="STRING" id="5627.A0A1C7M0H6"/>
<reference evidence="2 3" key="1">
    <citation type="submission" date="2016-03" db="EMBL/GenBank/DDBJ databases">
        <title>Whole genome sequencing of Grifola frondosa 9006-11.</title>
        <authorList>
            <person name="Min B."/>
            <person name="Park H."/>
            <person name="Kim J.-G."/>
            <person name="Cho H."/>
            <person name="Oh Y.-L."/>
            <person name="Kong W.-S."/>
            <person name="Choi I.-G."/>
        </authorList>
    </citation>
    <scope>NUCLEOTIDE SEQUENCE [LARGE SCALE GENOMIC DNA]</scope>
    <source>
        <strain evidence="2 3">9006-11</strain>
    </source>
</reference>
<name>A0A1C7M0H6_GRIFR</name>